<keyword evidence="2" id="KW-1185">Reference proteome</keyword>
<accession>A0A8H6Y6L4</accession>
<evidence type="ECO:0000313" key="2">
    <source>
        <dbReference type="Proteomes" id="UP000623467"/>
    </source>
</evidence>
<dbReference type="OrthoDB" id="3063557at2759"/>
<dbReference type="Proteomes" id="UP000623467">
    <property type="component" value="Unassembled WGS sequence"/>
</dbReference>
<name>A0A8H6Y6L4_9AGAR</name>
<dbReference type="AlphaFoldDB" id="A0A8H6Y6L4"/>
<organism evidence="1 2">
    <name type="scientific">Mycena sanguinolenta</name>
    <dbReference type="NCBI Taxonomy" id="230812"/>
    <lineage>
        <taxon>Eukaryota</taxon>
        <taxon>Fungi</taxon>
        <taxon>Dikarya</taxon>
        <taxon>Basidiomycota</taxon>
        <taxon>Agaricomycotina</taxon>
        <taxon>Agaricomycetes</taxon>
        <taxon>Agaricomycetidae</taxon>
        <taxon>Agaricales</taxon>
        <taxon>Marasmiineae</taxon>
        <taxon>Mycenaceae</taxon>
        <taxon>Mycena</taxon>
    </lineage>
</organism>
<reference evidence="1" key="1">
    <citation type="submission" date="2020-05" db="EMBL/GenBank/DDBJ databases">
        <title>Mycena genomes resolve the evolution of fungal bioluminescence.</title>
        <authorList>
            <person name="Tsai I.J."/>
        </authorList>
    </citation>
    <scope>NUCLEOTIDE SEQUENCE</scope>
    <source>
        <strain evidence="1">160909Yilan</strain>
    </source>
</reference>
<gene>
    <name evidence="1" type="ORF">MSAN_01500600</name>
</gene>
<evidence type="ECO:0000313" key="1">
    <source>
        <dbReference type="EMBL" id="KAF7353131.1"/>
    </source>
</evidence>
<proteinExistence type="predicted"/>
<comment type="caution">
    <text evidence="1">The sequence shown here is derived from an EMBL/GenBank/DDBJ whole genome shotgun (WGS) entry which is preliminary data.</text>
</comment>
<dbReference type="EMBL" id="JACAZH010000012">
    <property type="protein sequence ID" value="KAF7353131.1"/>
    <property type="molecule type" value="Genomic_DNA"/>
</dbReference>
<sequence>MDLLPHSEVVSMTNNADSAAYIFPYSPEVDLTALRSRYAGAFFPQATGFNICGGMFTSNVTNVYNPPPEQLSGDIKLIQKFKEMRSSPQSSLVGRQNPGANVRRVYMAKLEGRQSGNMTVAMYEGDGAEEAWNQHLAKYEAVRWLTEIPFCIAGVLINNLAGIPISCSFTDW</sequence>
<protein>
    <submittedName>
        <fullName evidence="1">Uncharacterized protein</fullName>
    </submittedName>
</protein>